<dbReference type="Proteomes" id="UP000460558">
    <property type="component" value="Unassembled WGS sequence"/>
</dbReference>
<dbReference type="RefSeq" id="WP_153480172.1">
    <property type="nucleotide sequence ID" value="NZ_VDEQ01000004.1"/>
</dbReference>
<comment type="caution">
    <text evidence="2">The sequence shown here is derived from an EMBL/GenBank/DDBJ whole genome shotgun (WGS) entry which is preliminary data.</text>
</comment>
<reference evidence="2 3" key="1">
    <citation type="submission" date="2019-06" db="EMBL/GenBank/DDBJ databases">
        <title>Comparative genomics and metabolomics analyses of clavulanic acid producing Streptomyces species provides insight into specialized metabolism and evolution of beta-lactam biosynthetic gene clusters.</title>
        <authorList>
            <person name="Moore M.A."/>
            <person name="Cruz-Morales P."/>
            <person name="Barona Gomez F."/>
            <person name="Kapil T."/>
        </authorList>
    </citation>
    <scope>NUCLEOTIDE SEQUENCE [LARGE SCALE GENOMIC DNA]</scope>
    <source>
        <strain evidence="2 3">T-272</strain>
    </source>
</reference>
<protein>
    <submittedName>
        <fullName evidence="2">DUF3592 domain-containing protein</fullName>
    </submittedName>
</protein>
<evidence type="ECO:0000313" key="3">
    <source>
        <dbReference type="Proteomes" id="UP000460558"/>
    </source>
</evidence>
<keyword evidence="1" id="KW-1133">Transmembrane helix</keyword>
<evidence type="ECO:0000256" key="1">
    <source>
        <dbReference type="SAM" id="Phobius"/>
    </source>
</evidence>
<organism evidence="2 3">
    <name type="scientific">Streptomyces katsurahamanus</name>
    <dbReference type="NCBI Taxonomy" id="2577098"/>
    <lineage>
        <taxon>Bacteria</taxon>
        <taxon>Bacillati</taxon>
        <taxon>Actinomycetota</taxon>
        <taxon>Actinomycetes</taxon>
        <taxon>Kitasatosporales</taxon>
        <taxon>Streptomycetaceae</taxon>
        <taxon>Streptomyces</taxon>
    </lineage>
</organism>
<keyword evidence="1" id="KW-0472">Membrane</keyword>
<dbReference type="EMBL" id="VDEQ01000004">
    <property type="protein sequence ID" value="MQS34158.1"/>
    <property type="molecule type" value="Genomic_DNA"/>
</dbReference>
<feature type="transmembrane region" description="Helical" evidence="1">
    <location>
        <begin position="6"/>
        <end position="24"/>
    </location>
</feature>
<feature type="transmembrane region" description="Helical" evidence="1">
    <location>
        <begin position="103"/>
        <end position="121"/>
    </location>
</feature>
<keyword evidence="3" id="KW-1185">Reference proteome</keyword>
<proteinExistence type="predicted"/>
<accession>A0ABW9NLK4</accession>
<sequence>MQTVFAAFAMLGGLVAVLAGAYGLRETRRIASTGLYALALVKPALPGTGRPLLEYETEDGRVLEITSPVSLPEGSSVRLSYDPDDPREVVVDGHERAGVDRGFVLTGLLLAVIGLLLAVAGL</sequence>
<keyword evidence="1" id="KW-0812">Transmembrane</keyword>
<evidence type="ECO:0000313" key="2">
    <source>
        <dbReference type="EMBL" id="MQS34158.1"/>
    </source>
</evidence>
<name>A0ABW9NLK4_9ACTN</name>
<gene>
    <name evidence="2" type="ORF">FFZ77_00515</name>
</gene>